<keyword evidence="6" id="KW-0150">Chloroplast</keyword>
<dbReference type="InterPro" id="IPR025980">
    <property type="entry name" value="ATP-Sase_PUA-like_dom"/>
</dbReference>
<dbReference type="InterPro" id="IPR059117">
    <property type="entry name" value="APS_kinase_dom"/>
</dbReference>
<evidence type="ECO:0000313" key="19">
    <source>
        <dbReference type="EMBL" id="KZC04483.1"/>
    </source>
</evidence>
<evidence type="ECO:0000256" key="12">
    <source>
        <dbReference type="ARBA" id="ARBA00022840"/>
    </source>
</evidence>
<evidence type="ECO:0000256" key="11">
    <source>
        <dbReference type="ARBA" id="ARBA00022777"/>
    </source>
</evidence>
<dbReference type="Gene3D" id="3.10.400.10">
    <property type="entry name" value="Sulfate adenylyltransferase"/>
    <property type="match status" value="1"/>
</dbReference>
<dbReference type="Gene3D" id="3.40.50.300">
    <property type="entry name" value="P-loop containing nucleotide triphosphate hydrolases"/>
    <property type="match status" value="1"/>
</dbReference>
<keyword evidence="20" id="KW-1185">Reference proteome</keyword>
<dbReference type="PANTHER" id="PTHR11055:SF1">
    <property type="entry name" value="PAPS SYNTHETASE, ISOFORM D"/>
    <property type="match status" value="1"/>
</dbReference>
<keyword evidence="7" id="KW-0934">Plastid</keyword>
<evidence type="ECO:0000259" key="18">
    <source>
        <dbReference type="Pfam" id="PF14306"/>
    </source>
</evidence>
<feature type="domain" description="APS kinase" evidence="16">
    <location>
        <begin position="49"/>
        <end position="201"/>
    </location>
</feature>
<dbReference type="InterPro" id="IPR027417">
    <property type="entry name" value="P-loop_NTPase"/>
</dbReference>
<reference evidence="19 20" key="1">
    <citation type="submission" date="2015-07" db="EMBL/GenBank/DDBJ databases">
        <title>The genome of Dufourea novaeangliae.</title>
        <authorList>
            <person name="Pan H."/>
            <person name="Kapheim K."/>
        </authorList>
    </citation>
    <scope>NUCLEOTIDE SEQUENCE [LARGE SCALE GENOMIC DNA]</scope>
    <source>
        <strain evidence="19">0120121106</strain>
        <tissue evidence="19">Whole body</tissue>
    </source>
</reference>
<evidence type="ECO:0000256" key="8">
    <source>
        <dbReference type="ARBA" id="ARBA00022679"/>
    </source>
</evidence>
<comment type="similarity">
    <text evidence="4">In the N-terminal section; belongs to the APS kinase family.</text>
</comment>
<evidence type="ECO:0000256" key="6">
    <source>
        <dbReference type="ARBA" id="ARBA00022528"/>
    </source>
</evidence>
<name>A0A154NXZ0_DUFNO</name>
<evidence type="ECO:0000256" key="9">
    <source>
        <dbReference type="ARBA" id="ARBA00022695"/>
    </source>
</evidence>
<dbReference type="CDD" id="cd02027">
    <property type="entry name" value="APSK"/>
    <property type="match status" value="1"/>
</dbReference>
<dbReference type="OMA" id="LQCQHFK"/>
<dbReference type="InterPro" id="IPR024951">
    <property type="entry name" value="Sulfurylase_cat_dom"/>
</dbReference>
<comment type="similarity">
    <text evidence="14">Belongs to the sulfate adenylyltransferase family.</text>
</comment>
<evidence type="ECO:0000256" key="2">
    <source>
        <dbReference type="ARBA" id="ARBA00005048"/>
    </source>
</evidence>
<dbReference type="OrthoDB" id="506431at2759"/>
<keyword evidence="13" id="KW-0809">Transit peptide</keyword>
<dbReference type="Gene3D" id="3.40.50.620">
    <property type="entry name" value="HUPs"/>
    <property type="match status" value="1"/>
</dbReference>
<comment type="catalytic activity">
    <reaction evidence="15">
        <text>sulfate + ATP + H(+) = adenosine 5'-phosphosulfate + diphosphate</text>
        <dbReference type="Rhea" id="RHEA:18133"/>
        <dbReference type="ChEBI" id="CHEBI:15378"/>
        <dbReference type="ChEBI" id="CHEBI:16189"/>
        <dbReference type="ChEBI" id="CHEBI:30616"/>
        <dbReference type="ChEBI" id="CHEBI:33019"/>
        <dbReference type="ChEBI" id="CHEBI:58243"/>
        <dbReference type="EC" id="2.7.7.4"/>
    </reaction>
</comment>
<comment type="subcellular location">
    <subcellularLocation>
        <location evidence="1">Plastid</location>
        <location evidence="1">Chloroplast</location>
    </subcellularLocation>
</comment>
<dbReference type="CDD" id="cd00517">
    <property type="entry name" value="ATPS"/>
    <property type="match status" value="1"/>
</dbReference>
<dbReference type="Pfam" id="PF14306">
    <property type="entry name" value="PUA_2"/>
    <property type="match status" value="1"/>
</dbReference>
<gene>
    <name evidence="19" type="ORF">WN55_05295</name>
</gene>
<evidence type="ECO:0000256" key="7">
    <source>
        <dbReference type="ARBA" id="ARBA00022640"/>
    </source>
</evidence>
<dbReference type="SUPFAM" id="SSF88697">
    <property type="entry name" value="PUA domain-like"/>
    <property type="match status" value="1"/>
</dbReference>
<protein>
    <submittedName>
        <fullName evidence="19">Bifunctional 3'-phosphoadenosine 5'-phosphosulfate synthase</fullName>
    </submittedName>
</protein>
<evidence type="ECO:0000259" key="17">
    <source>
        <dbReference type="Pfam" id="PF01747"/>
    </source>
</evidence>
<comment type="pathway">
    <text evidence="2">Sulfur metabolism; hydrogen sulfide biosynthesis; sulfite from sulfate: step 1/3.</text>
</comment>
<dbReference type="GO" id="GO:0050428">
    <property type="term" value="P:3'-phosphoadenosine 5'-phosphosulfate biosynthetic process"/>
    <property type="evidence" value="ECO:0007669"/>
    <property type="project" value="TreeGrafter"/>
</dbReference>
<dbReference type="SUPFAM" id="SSF52540">
    <property type="entry name" value="P-loop containing nucleoside triphosphate hydrolases"/>
    <property type="match status" value="1"/>
</dbReference>
<keyword evidence="11" id="KW-0418">Kinase</keyword>
<feature type="domain" description="ATP-sulfurylase PUA-like" evidence="18">
    <location>
        <begin position="231"/>
        <end position="384"/>
    </location>
</feature>
<evidence type="ECO:0000256" key="14">
    <source>
        <dbReference type="ARBA" id="ARBA00037980"/>
    </source>
</evidence>
<evidence type="ECO:0000259" key="16">
    <source>
        <dbReference type="Pfam" id="PF01583"/>
    </source>
</evidence>
<evidence type="ECO:0000256" key="4">
    <source>
        <dbReference type="ARBA" id="ARBA00007268"/>
    </source>
</evidence>
<feature type="domain" description="Sulphate adenylyltransferase catalytic" evidence="17">
    <location>
        <begin position="393"/>
        <end position="618"/>
    </location>
</feature>
<dbReference type="InterPro" id="IPR002891">
    <property type="entry name" value="APS"/>
</dbReference>
<evidence type="ECO:0000313" key="20">
    <source>
        <dbReference type="Proteomes" id="UP000076502"/>
    </source>
</evidence>
<keyword evidence="10" id="KW-0547">Nucleotide-binding</keyword>
<keyword evidence="9" id="KW-0548">Nucleotidyltransferase</keyword>
<dbReference type="GO" id="GO:0005524">
    <property type="term" value="F:ATP binding"/>
    <property type="evidence" value="ECO:0007669"/>
    <property type="project" value="UniProtKB-KW"/>
</dbReference>
<evidence type="ECO:0000256" key="1">
    <source>
        <dbReference type="ARBA" id="ARBA00004229"/>
    </source>
</evidence>
<organism evidence="19 20">
    <name type="scientific">Dufourea novaeangliae</name>
    <name type="common">Sweat bee</name>
    <dbReference type="NCBI Taxonomy" id="178035"/>
    <lineage>
        <taxon>Eukaryota</taxon>
        <taxon>Metazoa</taxon>
        <taxon>Ecdysozoa</taxon>
        <taxon>Arthropoda</taxon>
        <taxon>Hexapoda</taxon>
        <taxon>Insecta</taxon>
        <taxon>Pterygota</taxon>
        <taxon>Neoptera</taxon>
        <taxon>Endopterygota</taxon>
        <taxon>Hymenoptera</taxon>
        <taxon>Apocrita</taxon>
        <taxon>Aculeata</taxon>
        <taxon>Apoidea</taxon>
        <taxon>Anthophila</taxon>
        <taxon>Halictidae</taxon>
        <taxon>Rophitinae</taxon>
        <taxon>Dufourea</taxon>
    </lineage>
</organism>
<dbReference type="UniPathway" id="UPA00097"/>
<dbReference type="PANTHER" id="PTHR11055">
    <property type="entry name" value="BIFUNCTIONAL 3'-PHOSPHOADENOSINE 5'-PHOSPHOSULFATE SYNTHASE"/>
    <property type="match status" value="1"/>
</dbReference>
<dbReference type="InterPro" id="IPR002650">
    <property type="entry name" value="Sulphate_adenylyltransferase"/>
</dbReference>
<dbReference type="AlphaFoldDB" id="A0A154NXZ0"/>
<dbReference type="Pfam" id="PF01583">
    <property type="entry name" value="APS_kinase"/>
    <property type="match status" value="1"/>
</dbReference>
<dbReference type="NCBIfam" id="NF003013">
    <property type="entry name" value="PRK03846.1"/>
    <property type="match status" value="1"/>
</dbReference>
<proteinExistence type="inferred from homology"/>
<comment type="similarity">
    <text evidence="5">In the C-terminal section; belongs to the sulfate adenylyltransferase family.</text>
</comment>
<dbReference type="InterPro" id="IPR014729">
    <property type="entry name" value="Rossmann-like_a/b/a_fold"/>
</dbReference>
<dbReference type="FunFam" id="3.40.50.620:FF:000006">
    <property type="entry name" value="bifunctional 3'-phosphoadenosine 5'-phosphosulfate synthase 1"/>
    <property type="match status" value="1"/>
</dbReference>
<dbReference type="EMBL" id="KQ434781">
    <property type="protein sequence ID" value="KZC04483.1"/>
    <property type="molecule type" value="Genomic_DNA"/>
</dbReference>
<dbReference type="Pfam" id="PF01747">
    <property type="entry name" value="ATP-sulfurylase"/>
    <property type="match status" value="1"/>
</dbReference>
<dbReference type="NCBIfam" id="TIGR00339">
    <property type="entry name" value="sopT"/>
    <property type="match status" value="1"/>
</dbReference>
<keyword evidence="12" id="KW-0067">ATP-binding</keyword>
<sequence length="626" mass="70854">MGMYMNSYAEERSARRKVDKILASNVTQQIHHVSREKRGESYGRIKGFRGCTIWLTGLSGAGKTSISFQLENYLISQGVPAYSLDGDNIRRGLNRNLGFTKEDREENVRRAAEVAKLFADCGVIAICSFVSPFEADRRLARRILEEVDLKFFEVYVQASIETCEARDVKGLYKKARTGAIQRFTGLGQQYEVPAHPDLVVNTEVQSVETSTGMVIELLEREGIVARVQTGVEELFVAGQMVEEARKEAEDLISIEITGIDLQWVQVLAEGWASPLRGFMRENEYLQCQHFKTLEQNGNVVSQSVPIVLPVTTDQKERCSNAQALTLKYEGRSIAILRKPEFFTHRKEERCCREFGTNDPGHPYIKMIKNSGDWLVGGELEVLERIRWNDGLDEYRLTPNEIREKCKGMGADVVFAFQLRNPIHNGHALLMQDTRKYLVEERGFKRPVLLLHPLGGWTKMDDVPLPVRIKQHQSVLEEGLLHSDTILAIFPSPMLYAGPTEVQWHAKARMIAGADFYIVGRDPAGLPHPDKSKTPDGNLYDATHGARVLSMAPGLQNLEIIPFRVAAYDNRAKKMAFFEPERSQDFSFISGTKMRELAKSGENPPEGFMSPRAWRVMADYYEQKSNN</sequence>
<dbReference type="GO" id="GO:0000103">
    <property type="term" value="P:sulfate assimilation"/>
    <property type="evidence" value="ECO:0007669"/>
    <property type="project" value="UniProtKB-UniPathway"/>
</dbReference>
<dbReference type="InterPro" id="IPR015947">
    <property type="entry name" value="PUA-like_sf"/>
</dbReference>
<evidence type="ECO:0000256" key="13">
    <source>
        <dbReference type="ARBA" id="ARBA00022946"/>
    </source>
</evidence>
<dbReference type="STRING" id="178035.A0A154NXZ0"/>
<dbReference type="GO" id="GO:0004020">
    <property type="term" value="F:adenylylsulfate kinase activity"/>
    <property type="evidence" value="ECO:0007669"/>
    <property type="project" value="InterPro"/>
</dbReference>
<dbReference type="NCBIfam" id="TIGR00455">
    <property type="entry name" value="apsK"/>
    <property type="match status" value="1"/>
</dbReference>
<dbReference type="SUPFAM" id="SSF52374">
    <property type="entry name" value="Nucleotidylyl transferase"/>
    <property type="match status" value="1"/>
</dbReference>
<evidence type="ECO:0000256" key="3">
    <source>
        <dbReference type="ARBA" id="ARBA00005050"/>
    </source>
</evidence>
<evidence type="ECO:0000256" key="10">
    <source>
        <dbReference type="ARBA" id="ARBA00022741"/>
    </source>
</evidence>
<dbReference type="Proteomes" id="UP000076502">
    <property type="component" value="Unassembled WGS sequence"/>
</dbReference>
<dbReference type="GO" id="GO:0004781">
    <property type="term" value="F:sulfate adenylyltransferase (ATP) activity"/>
    <property type="evidence" value="ECO:0007669"/>
    <property type="project" value="UniProtKB-EC"/>
</dbReference>
<keyword evidence="8" id="KW-0808">Transferase</keyword>
<accession>A0A154NXZ0</accession>
<evidence type="ECO:0000256" key="5">
    <source>
        <dbReference type="ARBA" id="ARBA00009290"/>
    </source>
</evidence>
<evidence type="ECO:0000256" key="15">
    <source>
        <dbReference type="ARBA" id="ARBA00049370"/>
    </source>
</evidence>
<comment type="pathway">
    <text evidence="3">Sulfur metabolism; sulfate assimilation.</text>
</comment>
<dbReference type="FunFam" id="3.10.400.10:FF:000002">
    <property type="entry name" value="ATP sulfurylase 2"/>
    <property type="match status" value="1"/>
</dbReference>
<dbReference type="HAMAP" id="MF_00065">
    <property type="entry name" value="Adenylyl_sulf_kinase"/>
    <property type="match status" value="1"/>
</dbReference>